<comment type="caution">
    <text evidence="2">The sequence shown here is derived from an EMBL/GenBank/DDBJ whole genome shotgun (WGS) entry which is preliminary data.</text>
</comment>
<accession>A0A834LTZ2</accession>
<dbReference type="AlphaFoldDB" id="A0A834LTZ2"/>
<gene>
    <name evidence="2" type="ORF">RHSIM_Rhsim03G0131500</name>
</gene>
<evidence type="ECO:0000313" key="2">
    <source>
        <dbReference type="EMBL" id="KAF7148094.1"/>
    </source>
</evidence>
<sequence length="89" mass="9858">MSGSNLRSPLPVNAKKRTHEQGALGLLREDEMEPRGSGVIFAMAVECLERLILESILIIMQCNASVIVMFPWSMCDNFKGGTGQMTWTL</sequence>
<proteinExistence type="predicted"/>
<evidence type="ECO:0000256" key="1">
    <source>
        <dbReference type="SAM" id="MobiDB-lite"/>
    </source>
</evidence>
<feature type="region of interest" description="Disordered" evidence="1">
    <location>
        <begin position="1"/>
        <end position="25"/>
    </location>
</feature>
<dbReference type="EMBL" id="WJXA01000003">
    <property type="protein sequence ID" value="KAF7148094.1"/>
    <property type="molecule type" value="Genomic_DNA"/>
</dbReference>
<dbReference type="Proteomes" id="UP000626092">
    <property type="component" value="Unassembled WGS sequence"/>
</dbReference>
<dbReference type="OrthoDB" id="10528846at2759"/>
<organism evidence="2 3">
    <name type="scientific">Rhododendron simsii</name>
    <name type="common">Sims's rhododendron</name>
    <dbReference type="NCBI Taxonomy" id="118357"/>
    <lineage>
        <taxon>Eukaryota</taxon>
        <taxon>Viridiplantae</taxon>
        <taxon>Streptophyta</taxon>
        <taxon>Embryophyta</taxon>
        <taxon>Tracheophyta</taxon>
        <taxon>Spermatophyta</taxon>
        <taxon>Magnoliopsida</taxon>
        <taxon>eudicotyledons</taxon>
        <taxon>Gunneridae</taxon>
        <taxon>Pentapetalae</taxon>
        <taxon>asterids</taxon>
        <taxon>Ericales</taxon>
        <taxon>Ericaceae</taxon>
        <taxon>Ericoideae</taxon>
        <taxon>Rhodoreae</taxon>
        <taxon>Rhododendron</taxon>
    </lineage>
</organism>
<protein>
    <submittedName>
        <fullName evidence="2">Uncharacterized protein</fullName>
    </submittedName>
</protein>
<name>A0A834LTZ2_RHOSS</name>
<keyword evidence="3" id="KW-1185">Reference proteome</keyword>
<reference evidence="2" key="1">
    <citation type="submission" date="2019-11" db="EMBL/GenBank/DDBJ databases">
        <authorList>
            <person name="Liu Y."/>
            <person name="Hou J."/>
            <person name="Li T.-Q."/>
            <person name="Guan C.-H."/>
            <person name="Wu X."/>
            <person name="Wu H.-Z."/>
            <person name="Ling F."/>
            <person name="Zhang R."/>
            <person name="Shi X.-G."/>
            <person name="Ren J.-P."/>
            <person name="Chen E.-F."/>
            <person name="Sun J.-M."/>
        </authorList>
    </citation>
    <scope>NUCLEOTIDE SEQUENCE</scope>
    <source>
        <strain evidence="2">Adult_tree_wgs_1</strain>
        <tissue evidence="2">Leaves</tissue>
    </source>
</reference>
<evidence type="ECO:0000313" key="3">
    <source>
        <dbReference type="Proteomes" id="UP000626092"/>
    </source>
</evidence>